<reference evidence="2 3" key="1">
    <citation type="journal article" date="2015" name="Int. J. Syst. Evol. Microbiol.">
        <title>Streptomyces gilvifuscus sp. nov., an actinomycete that produces antibacterial compounds isolated from soil.</title>
        <authorList>
            <person name="Nguyen T.M."/>
            <person name="Kim J."/>
        </authorList>
    </citation>
    <scope>NUCLEOTIDE SEQUENCE [LARGE SCALE GENOMIC DNA]</scope>
    <source>
        <strain evidence="2 3">T113</strain>
    </source>
</reference>
<keyword evidence="1" id="KW-0472">Membrane</keyword>
<dbReference type="Proteomes" id="UP001221328">
    <property type="component" value="Unassembled WGS sequence"/>
</dbReference>
<keyword evidence="1" id="KW-0812">Transmembrane</keyword>
<sequence>MAELFASALPDGRYGSAYGVGPETRPAPPGRLGRTLALGGVGAGVAGVVAGLVRGLRR</sequence>
<evidence type="ECO:0000313" key="2">
    <source>
        <dbReference type="EMBL" id="MDC2957075.1"/>
    </source>
</evidence>
<dbReference type="RefSeq" id="WP_200697916.1">
    <property type="nucleotide sequence ID" value="NZ_JAQOSK010000008.1"/>
</dbReference>
<feature type="transmembrane region" description="Helical" evidence="1">
    <location>
        <begin position="36"/>
        <end position="56"/>
    </location>
</feature>
<name>A0ABT5FX16_9ACTN</name>
<protein>
    <submittedName>
        <fullName evidence="2">Uncharacterized protein</fullName>
    </submittedName>
</protein>
<comment type="caution">
    <text evidence="2">The sequence shown here is derived from an EMBL/GenBank/DDBJ whole genome shotgun (WGS) entry which is preliminary data.</text>
</comment>
<accession>A0ABT5FX16</accession>
<evidence type="ECO:0000313" key="3">
    <source>
        <dbReference type="Proteomes" id="UP001221328"/>
    </source>
</evidence>
<proteinExistence type="predicted"/>
<dbReference type="EMBL" id="JAQOSK010000008">
    <property type="protein sequence ID" value="MDC2957075.1"/>
    <property type="molecule type" value="Genomic_DNA"/>
</dbReference>
<keyword evidence="1" id="KW-1133">Transmembrane helix</keyword>
<keyword evidence="3" id="KW-1185">Reference proteome</keyword>
<organism evidence="2 3">
    <name type="scientific">Streptomyces gilvifuscus</name>
    <dbReference type="NCBI Taxonomy" id="1550617"/>
    <lineage>
        <taxon>Bacteria</taxon>
        <taxon>Bacillati</taxon>
        <taxon>Actinomycetota</taxon>
        <taxon>Actinomycetes</taxon>
        <taxon>Kitasatosporales</taxon>
        <taxon>Streptomycetaceae</taxon>
        <taxon>Streptomyces</taxon>
    </lineage>
</organism>
<gene>
    <name evidence="2" type="ORF">PO587_21670</name>
</gene>
<evidence type="ECO:0000256" key="1">
    <source>
        <dbReference type="SAM" id="Phobius"/>
    </source>
</evidence>